<sequence length="108" mass="11777">MNGTGHVLVNVRKFAGGTWSAVCVCGHEVSSRDRSLAVAGLYKHTIDAARPPCPTPHKTRYGTEAEALAAISKFLRRTANGLRPTRTYQCPSGQHWHTTKHPARKNAS</sequence>
<dbReference type="Proteomes" id="UP000295087">
    <property type="component" value="Unassembled WGS sequence"/>
</dbReference>
<feature type="compositionally biased region" description="Polar residues" evidence="1">
    <location>
        <begin position="86"/>
        <end position="96"/>
    </location>
</feature>
<dbReference type="EMBL" id="SNXK01000012">
    <property type="protein sequence ID" value="TDP29817.1"/>
    <property type="molecule type" value="Genomic_DNA"/>
</dbReference>
<accession>A0A4R6NZS9</accession>
<comment type="caution">
    <text evidence="2">The sequence shown here is derived from an EMBL/GenBank/DDBJ whole genome shotgun (WGS) entry which is preliminary data.</text>
</comment>
<protein>
    <submittedName>
        <fullName evidence="2">Uncharacterized protein</fullName>
    </submittedName>
</protein>
<evidence type="ECO:0000313" key="3">
    <source>
        <dbReference type="Proteomes" id="UP000295087"/>
    </source>
</evidence>
<dbReference type="RefSeq" id="WP_067496834.1">
    <property type="nucleotide sequence ID" value="NZ_SNXK01000012.1"/>
</dbReference>
<name>A0A4R6NZS9_NOCIG</name>
<feature type="compositionally biased region" description="Basic residues" evidence="1">
    <location>
        <begin position="97"/>
        <end position="108"/>
    </location>
</feature>
<dbReference type="AlphaFoldDB" id="A0A4R6NZS9"/>
<evidence type="ECO:0000313" key="2">
    <source>
        <dbReference type="EMBL" id="TDP29817.1"/>
    </source>
</evidence>
<organism evidence="2 3">
    <name type="scientific">Nocardia ignorata</name>
    <dbReference type="NCBI Taxonomy" id="145285"/>
    <lineage>
        <taxon>Bacteria</taxon>
        <taxon>Bacillati</taxon>
        <taxon>Actinomycetota</taxon>
        <taxon>Actinomycetes</taxon>
        <taxon>Mycobacteriales</taxon>
        <taxon>Nocardiaceae</taxon>
        <taxon>Nocardia</taxon>
    </lineage>
</organism>
<keyword evidence="3" id="KW-1185">Reference proteome</keyword>
<feature type="region of interest" description="Disordered" evidence="1">
    <location>
        <begin position="83"/>
        <end position="108"/>
    </location>
</feature>
<proteinExistence type="predicted"/>
<evidence type="ECO:0000256" key="1">
    <source>
        <dbReference type="SAM" id="MobiDB-lite"/>
    </source>
</evidence>
<gene>
    <name evidence="2" type="ORF">DFR75_11285</name>
</gene>
<reference evidence="2 3" key="1">
    <citation type="submission" date="2019-03" db="EMBL/GenBank/DDBJ databases">
        <title>Genomic Encyclopedia of Type Strains, Phase IV (KMG-IV): sequencing the most valuable type-strain genomes for metagenomic binning, comparative biology and taxonomic classification.</title>
        <authorList>
            <person name="Goeker M."/>
        </authorList>
    </citation>
    <scope>NUCLEOTIDE SEQUENCE [LARGE SCALE GENOMIC DNA]</scope>
    <source>
        <strain evidence="2 3">DSM 44496</strain>
    </source>
</reference>